<proteinExistence type="inferred from homology"/>
<name>A0A2T4UT26_9MICO</name>
<sequence>MTLNGLVAGIWRRWIVIVVFTLIGIIGALIVNSVVLPQYRAEARVYVAVSTTGALSTSDRVAANSAAAQATVTFVALGTSDTVLQGVIDSLGLDETIEDLASRVEVTSELESVVITIAATDPNAEQAAVIANALAAQLDASVQGTETPAVTAQPVPVIQLEVLSQAIPPVIPVTGGPIVLLILGLLAGAVIGVGVAIVLTALDRRIRDGDDVRTALERPLLGVVPSKVAKLGELLASDRIPARYSAVAFELSSIGRARSVSSFALAPATSSTPHITSAVLLAKAIAAVGSSVILVDATSDGSALADAAAGRPGLRDVASGTASLDAAVVRRQDDGMDLLPAGGRNAAAAGRPEALRAVIRELEQVYDIVLLITGVVGSTEESIAFRGLADAAVLVLVEGKVEGRQAAADTHWIETAGTPVVGALVVARRRLQKAPAIV</sequence>
<accession>A0A2T4UT26</accession>
<keyword evidence="10" id="KW-1185">Reference proteome</keyword>
<dbReference type="SUPFAM" id="SSF52540">
    <property type="entry name" value="P-loop containing nucleoside triphosphate hydrolases"/>
    <property type="match status" value="1"/>
</dbReference>
<keyword evidence="4 7" id="KW-0812">Transmembrane</keyword>
<feature type="transmembrane region" description="Helical" evidence="7">
    <location>
        <begin position="178"/>
        <end position="202"/>
    </location>
</feature>
<evidence type="ECO:0000313" key="9">
    <source>
        <dbReference type="EMBL" id="PTL72667.1"/>
    </source>
</evidence>
<evidence type="ECO:0000256" key="3">
    <source>
        <dbReference type="ARBA" id="ARBA00022475"/>
    </source>
</evidence>
<comment type="subcellular location">
    <subcellularLocation>
        <location evidence="1">Cell membrane</location>
        <topology evidence="1">Multi-pass membrane protein</topology>
    </subcellularLocation>
</comment>
<comment type="similarity">
    <text evidence="2">Belongs to the CpsC/CapA family.</text>
</comment>
<feature type="transmembrane region" description="Helical" evidence="7">
    <location>
        <begin position="14"/>
        <end position="36"/>
    </location>
</feature>
<dbReference type="PANTHER" id="PTHR32309">
    <property type="entry name" value="TYROSINE-PROTEIN KINASE"/>
    <property type="match status" value="1"/>
</dbReference>
<dbReference type="PANTHER" id="PTHR32309:SF31">
    <property type="entry name" value="CAPSULAR EXOPOLYSACCHARIDE FAMILY"/>
    <property type="match status" value="1"/>
</dbReference>
<evidence type="ECO:0000256" key="4">
    <source>
        <dbReference type="ARBA" id="ARBA00022692"/>
    </source>
</evidence>
<dbReference type="EMBL" id="PZPL01000001">
    <property type="protein sequence ID" value="PTL72667.1"/>
    <property type="molecule type" value="Genomic_DNA"/>
</dbReference>
<evidence type="ECO:0000256" key="1">
    <source>
        <dbReference type="ARBA" id="ARBA00004651"/>
    </source>
</evidence>
<gene>
    <name evidence="9" type="ORF">C1I63_07275</name>
</gene>
<evidence type="ECO:0000256" key="6">
    <source>
        <dbReference type="ARBA" id="ARBA00023136"/>
    </source>
</evidence>
<evidence type="ECO:0000256" key="5">
    <source>
        <dbReference type="ARBA" id="ARBA00022989"/>
    </source>
</evidence>
<dbReference type="Pfam" id="PF02706">
    <property type="entry name" value="Wzz"/>
    <property type="match status" value="1"/>
</dbReference>
<dbReference type="InterPro" id="IPR003856">
    <property type="entry name" value="LPS_length_determ_N"/>
</dbReference>
<keyword evidence="6 7" id="KW-0472">Membrane</keyword>
<dbReference type="GO" id="GO:0005886">
    <property type="term" value="C:plasma membrane"/>
    <property type="evidence" value="ECO:0007669"/>
    <property type="project" value="UniProtKB-SubCell"/>
</dbReference>
<evidence type="ECO:0000313" key="10">
    <source>
        <dbReference type="Proteomes" id="UP000241085"/>
    </source>
</evidence>
<evidence type="ECO:0000259" key="8">
    <source>
        <dbReference type="Pfam" id="PF02706"/>
    </source>
</evidence>
<dbReference type="InterPro" id="IPR027417">
    <property type="entry name" value="P-loop_NTPase"/>
</dbReference>
<comment type="caution">
    <text evidence="9">The sequence shown here is derived from an EMBL/GenBank/DDBJ whole genome shotgun (WGS) entry which is preliminary data.</text>
</comment>
<dbReference type="Gene3D" id="3.40.50.300">
    <property type="entry name" value="P-loop containing nucleotide triphosphate hydrolases"/>
    <property type="match status" value="1"/>
</dbReference>
<protein>
    <recommendedName>
        <fullName evidence="8">Polysaccharide chain length determinant N-terminal domain-containing protein</fullName>
    </recommendedName>
</protein>
<dbReference type="RefSeq" id="WP_107574341.1">
    <property type="nucleotide sequence ID" value="NZ_PZPL01000001.1"/>
</dbReference>
<dbReference type="AlphaFoldDB" id="A0A2T4UT26"/>
<organism evidence="9 10">
    <name type="scientific">Rathayibacter caricis DSM 15933</name>
    <dbReference type="NCBI Taxonomy" id="1328867"/>
    <lineage>
        <taxon>Bacteria</taxon>
        <taxon>Bacillati</taxon>
        <taxon>Actinomycetota</taxon>
        <taxon>Actinomycetes</taxon>
        <taxon>Micrococcales</taxon>
        <taxon>Microbacteriaceae</taxon>
        <taxon>Rathayibacter</taxon>
    </lineage>
</organism>
<keyword evidence="5 7" id="KW-1133">Transmembrane helix</keyword>
<reference evidence="9 10" key="1">
    <citation type="submission" date="2018-03" db="EMBL/GenBank/DDBJ databases">
        <title>Bacteriophage NCPPB3778 and a type I-E CRISPR drive the evolution of the US Biological Select Agent, Rathayibacter toxicus.</title>
        <authorList>
            <person name="Davis E.W.II."/>
            <person name="Tabima J.F."/>
            <person name="Weisberg A.J."/>
            <person name="Dantas Lopes L."/>
            <person name="Wiseman M.S."/>
            <person name="Wiseman M.S."/>
            <person name="Pupko T."/>
            <person name="Belcher M.S."/>
            <person name="Sechler A.J."/>
            <person name="Tancos M.A."/>
            <person name="Schroeder B.K."/>
            <person name="Murray T.D."/>
            <person name="Luster D.G."/>
            <person name="Schneider W.L."/>
            <person name="Rogers E."/>
            <person name="Andreote F.D."/>
            <person name="Grunwald N.J."/>
            <person name="Putnam M.L."/>
            <person name="Chang J.H."/>
        </authorList>
    </citation>
    <scope>NUCLEOTIDE SEQUENCE [LARGE SCALE GENOMIC DNA]</scope>
    <source>
        <strain evidence="9 10">DSM 15933</strain>
    </source>
</reference>
<evidence type="ECO:0000256" key="7">
    <source>
        <dbReference type="SAM" id="Phobius"/>
    </source>
</evidence>
<keyword evidence="3" id="KW-1003">Cell membrane</keyword>
<dbReference type="Proteomes" id="UP000241085">
    <property type="component" value="Unassembled WGS sequence"/>
</dbReference>
<feature type="domain" description="Polysaccharide chain length determinant N-terminal" evidence="8">
    <location>
        <begin position="2"/>
        <end position="90"/>
    </location>
</feature>
<evidence type="ECO:0000256" key="2">
    <source>
        <dbReference type="ARBA" id="ARBA00006683"/>
    </source>
</evidence>
<dbReference type="InterPro" id="IPR050445">
    <property type="entry name" value="Bact_polysacc_biosynth/exp"/>
</dbReference>